<dbReference type="GO" id="GO:0016020">
    <property type="term" value="C:membrane"/>
    <property type="evidence" value="ECO:0007669"/>
    <property type="project" value="UniProtKB-SubCell"/>
</dbReference>
<feature type="signal peptide" evidence="3">
    <location>
        <begin position="1"/>
        <end position="25"/>
    </location>
</feature>
<evidence type="ECO:0000313" key="5">
    <source>
        <dbReference type="EMBL" id="EAZ10450.1"/>
    </source>
</evidence>
<dbReference type="InterPro" id="IPR025287">
    <property type="entry name" value="WAK_GUB"/>
</dbReference>
<evidence type="ECO:0000256" key="1">
    <source>
        <dbReference type="ARBA" id="ARBA00004167"/>
    </source>
</evidence>
<dbReference type="GO" id="GO:0030247">
    <property type="term" value="F:polysaccharide binding"/>
    <property type="evidence" value="ECO:0007669"/>
    <property type="project" value="InterPro"/>
</dbReference>
<proteinExistence type="predicted"/>
<dbReference type="PANTHER" id="PTHR33138:SF9">
    <property type="entry name" value="OS01G0136500 PROTEIN"/>
    <property type="match status" value="1"/>
</dbReference>
<comment type="subcellular location">
    <subcellularLocation>
        <location evidence="1">Membrane</location>
        <topology evidence="1">Single-pass membrane protein</topology>
    </subcellularLocation>
</comment>
<gene>
    <name evidence="5" type="ORF">OsJ_00283</name>
</gene>
<evidence type="ECO:0000256" key="3">
    <source>
        <dbReference type="SAM" id="SignalP"/>
    </source>
</evidence>
<dbReference type="AlphaFoldDB" id="A0A8J8XA62"/>
<name>A0A8J8XA62_ORYSJ</name>
<reference evidence="5" key="1">
    <citation type="journal article" date="2005" name="PLoS Biol.">
        <title>The genomes of Oryza sativa: a history of duplications.</title>
        <authorList>
            <person name="Yu J."/>
            <person name="Wang J."/>
            <person name="Lin W."/>
            <person name="Li S."/>
            <person name="Li H."/>
            <person name="Zhou J."/>
            <person name="Ni P."/>
            <person name="Dong W."/>
            <person name="Hu S."/>
            <person name="Zeng C."/>
            <person name="Zhang J."/>
            <person name="Zhang Y."/>
            <person name="Li R."/>
            <person name="Xu Z."/>
            <person name="Li S."/>
            <person name="Li X."/>
            <person name="Zheng H."/>
            <person name="Cong L."/>
            <person name="Lin L."/>
            <person name="Yin J."/>
            <person name="Geng J."/>
            <person name="Li G."/>
            <person name="Shi J."/>
            <person name="Liu J."/>
            <person name="Lv H."/>
            <person name="Li J."/>
            <person name="Wang J."/>
            <person name="Deng Y."/>
            <person name="Ran L."/>
            <person name="Shi X."/>
            <person name="Wang X."/>
            <person name="Wu Q."/>
            <person name="Li C."/>
            <person name="Ren X."/>
            <person name="Wang J."/>
            <person name="Wang X."/>
            <person name="Li D."/>
            <person name="Liu D."/>
            <person name="Zhang X."/>
            <person name="Ji Z."/>
            <person name="Zhao W."/>
            <person name="Sun Y."/>
            <person name="Zhang Z."/>
            <person name="Bao J."/>
            <person name="Han Y."/>
            <person name="Dong L."/>
            <person name="Ji J."/>
            <person name="Chen P."/>
            <person name="Wu S."/>
            <person name="Liu J."/>
            <person name="Xiao Y."/>
            <person name="Bu D."/>
            <person name="Tan J."/>
            <person name="Yang L."/>
            <person name="Ye C."/>
            <person name="Zhang J."/>
            <person name="Xu J."/>
            <person name="Zhou Y."/>
            <person name="Yu Y."/>
            <person name="Zhang B."/>
            <person name="Zhuang S."/>
            <person name="Wei H."/>
            <person name="Liu B."/>
            <person name="Lei M."/>
            <person name="Yu H."/>
            <person name="Li Y."/>
            <person name="Xu H."/>
            <person name="Wei S."/>
            <person name="He X."/>
            <person name="Fang L."/>
            <person name="Zhang Z."/>
            <person name="Zhang Y."/>
            <person name="Huang X."/>
            <person name="Su Z."/>
            <person name="Tong W."/>
            <person name="Li J."/>
            <person name="Tong Z."/>
            <person name="Li S."/>
            <person name="Ye J."/>
            <person name="Wang L."/>
            <person name="Fang L."/>
            <person name="Lei T."/>
            <person name="Chen C."/>
            <person name="Chen H."/>
            <person name="Xu Z."/>
            <person name="Li H."/>
            <person name="Huang H."/>
            <person name="Zhang F."/>
            <person name="Xu H."/>
            <person name="Li N."/>
            <person name="Zhao C."/>
            <person name="Li S."/>
            <person name="Dong L."/>
            <person name="Huang Y."/>
            <person name="Li L."/>
            <person name="Xi Y."/>
            <person name="Qi Q."/>
            <person name="Li W."/>
            <person name="Zhang B."/>
            <person name="Hu W."/>
            <person name="Zhang Y."/>
            <person name="Tian X."/>
            <person name="Jiao Y."/>
            <person name="Liang X."/>
            <person name="Jin J."/>
            <person name="Gao L."/>
            <person name="Zheng W."/>
            <person name="Hao B."/>
            <person name="Liu S."/>
            <person name="Wang W."/>
            <person name="Yuan L."/>
            <person name="Cao M."/>
            <person name="McDermott J."/>
            <person name="Samudrala R."/>
            <person name="Wang J."/>
            <person name="Wong G.K."/>
            <person name="Yang H."/>
        </authorList>
    </citation>
    <scope>NUCLEOTIDE SEQUENCE [LARGE SCALE GENOMIC DNA]</scope>
</reference>
<accession>A0A8J8XA62</accession>
<feature type="chain" id="PRO_5035251254" description="Wall-associated receptor kinase galacturonan-binding domain-containing protein" evidence="3">
    <location>
        <begin position="26"/>
        <end position="247"/>
    </location>
</feature>
<dbReference type="PANTHER" id="PTHR33138">
    <property type="entry name" value="OS01G0690200 PROTEIN"/>
    <property type="match status" value="1"/>
</dbReference>
<dbReference type="Pfam" id="PF13947">
    <property type="entry name" value="GUB_WAK_bind"/>
    <property type="match status" value="1"/>
</dbReference>
<protein>
    <recommendedName>
        <fullName evidence="4">Wall-associated receptor kinase galacturonan-binding domain-containing protein</fullName>
    </recommendedName>
</protein>
<evidence type="ECO:0000256" key="2">
    <source>
        <dbReference type="ARBA" id="ARBA00022729"/>
    </source>
</evidence>
<reference evidence="5" key="2">
    <citation type="submission" date="2008-12" db="EMBL/GenBank/DDBJ databases">
        <title>Improved gene annotation of the rice (Oryza sativa) genomes.</title>
        <authorList>
            <person name="Wang J."/>
            <person name="Li R."/>
            <person name="Fan W."/>
            <person name="Huang Q."/>
            <person name="Zhang J."/>
            <person name="Zhou Y."/>
            <person name="Hu Y."/>
            <person name="Zi S."/>
            <person name="Li J."/>
            <person name="Ni P."/>
            <person name="Zheng H."/>
            <person name="Zhang Y."/>
            <person name="Zhao M."/>
            <person name="Hao Q."/>
            <person name="McDermott J."/>
            <person name="Samudrala R."/>
            <person name="Kristiansen K."/>
            <person name="Wong G.K.-S."/>
        </authorList>
    </citation>
    <scope>NUCLEOTIDE SEQUENCE</scope>
</reference>
<sequence length="247" mass="26760">MSPSFFFVVVSAWSLALMLAAAARGAEEEGGGGCLGSQKCGDLNISSPFWIIQGQADKPCGPLDYQVYCNNSTGVATLRSSTDSGFDIINISYGDRTMLVFDVHKLARLNNSTGCSIPVFNTFAKLPITFTISPSNHNLVFYNCTEAPPAEQQQQLGLVETRCGNNTFARLGGRFHGEGDYDKYYLEGCSRNSTVFLPVLEPPDGKANASRYVELVGGGFLITWDLPPPVTSSGKFTLPETIRIKFV</sequence>
<dbReference type="HOGENOM" id="CLU_000288_38_6_1"/>
<feature type="domain" description="Wall-associated receptor kinase galacturonan-binding" evidence="4">
    <location>
        <begin position="38"/>
        <end position="101"/>
    </location>
</feature>
<dbReference type="Proteomes" id="UP000007752">
    <property type="component" value="Chromosome 1"/>
</dbReference>
<dbReference type="Gramene" id="Os01t0136500-00">
    <property type="protein sequence ID" value="Os01t0136500-00"/>
    <property type="gene ID" value="Os01g0136500"/>
</dbReference>
<dbReference type="OMA" id="YNCTEAP"/>
<organism evidence="5">
    <name type="scientific">Oryza sativa subsp. japonica</name>
    <name type="common">Rice</name>
    <dbReference type="NCBI Taxonomy" id="39947"/>
    <lineage>
        <taxon>Eukaryota</taxon>
        <taxon>Viridiplantae</taxon>
        <taxon>Streptophyta</taxon>
        <taxon>Embryophyta</taxon>
        <taxon>Tracheophyta</taxon>
        <taxon>Spermatophyta</taxon>
        <taxon>Magnoliopsida</taxon>
        <taxon>Liliopsida</taxon>
        <taxon>Poales</taxon>
        <taxon>Poaceae</taxon>
        <taxon>BOP clade</taxon>
        <taxon>Oryzoideae</taxon>
        <taxon>Oryzeae</taxon>
        <taxon>Oryzinae</taxon>
        <taxon>Oryza</taxon>
        <taxon>Oryza sativa</taxon>
    </lineage>
</organism>
<evidence type="ECO:0000259" key="4">
    <source>
        <dbReference type="Pfam" id="PF13947"/>
    </source>
</evidence>
<keyword evidence="2 3" id="KW-0732">Signal</keyword>
<dbReference type="EMBL" id="CM000138">
    <property type="protein sequence ID" value="EAZ10450.1"/>
    <property type="molecule type" value="Genomic_DNA"/>
</dbReference>